<evidence type="ECO:0000313" key="1">
    <source>
        <dbReference type="EMBL" id="AWH95308.1"/>
    </source>
</evidence>
<dbReference type="EMBL" id="CP015453">
    <property type="protein sequence ID" value="AWH95308.1"/>
    <property type="molecule type" value="Genomic_DNA"/>
</dbReference>
<dbReference type="KEGG" id="dpc:A6048_07190"/>
<evidence type="ECO:0008006" key="3">
    <source>
        <dbReference type="Google" id="ProtNLM"/>
    </source>
</evidence>
<dbReference type="Pfam" id="PF11382">
    <property type="entry name" value="MctB"/>
    <property type="match status" value="1"/>
</dbReference>
<proteinExistence type="predicted"/>
<dbReference type="RefSeq" id="WP_235027672.1">
    <property type="nucleotide sequence ID" value="NZ_CP015453.1"/>
</dbReference>
<gene>
    <name evidence="1" type="ORF">A6048_07190</name>
</gene>
<dbReference type="GO" id="GO:0055070">
    <property type="term" value="P:copper ion homeostasis"/>
    <property type="evidence" value="ECO:0007669"/>
    <property type="project" value="InterPro"/>
</dbReference>
<dbReference type="GO" id="GO:0016020">
    <property type="term" value="C:membrane"/>
    <property type="evidence" value="ECO:0007669"/>
    <property type="project" value="InterPro"/>
</dbReference>
<accession>A0AAD0NQS6</accession>
<dbReference type="Proteomes" id="UP000244903">
    <property type="component" value="Chromosome"/>
</dbReference>
<evidence type="ECO:0000313" key="2">
    <source>
        <dbReference type="Proteomes" id="UP000244903"/>
    </source>
</evidence>
<protein>
    <recommendedName>
        <fullName evidence="3">Copper transport outer membrane protein MctB</fullName>
    </recommendedName>
</protein>
<dbReference type="InterPro" id="IPR021522">
    <property type="entry name" value="MctB"/>
</dbReference>
<sequence>MISLRRHVLTLVAVFLALGLGVVLGSTSVATSIRDAVVDREETTAAQLETARNESAAQRLAADRLDAMAGELTGSVVDGTLEGRPVLVVVAPGASDEDVSAAVDVIGAAGGIAAGRVTLTDKAFDPEADAEVQALVANLPIGDAPATDADLGTQLGTALGRAGLLRTEDAEPHLDDDDRATVLTTLSDADLVEFEAGTLRPGQLTLIVSGPVEDESTAVRLASFARTLDREGAGTVVSAELTGASGYDAVTVLRSSGEDGVSTVDSAASDAGRLATALALAEQLDRAQGHYGLRPDATAAVPSLPTAPAR</sequence>
<name>A0AAD0NQS6_9ACTN</name>
<keyword evidence="2" id="KW-1185">Reference proteome</keyword>
<reference evidence="1 2" key="1">
    <citation type="submission" date="2016-04" db="EMBL/GenBank/DDBJ databases">
        <title>Complete genome sequence of the haloalkaliphilic hydrocarbon-degrading bacterium Dietzia psychralcaliphila ILA-1T, isolated from a drain of a fish product-processing plant.</title>
        <authorList>
            <person name="Zhao J."/>
            <person name="Hu B."/>
            <person name="Geng S."/>
            <person name="Nie Y."/>
            <person name="Tang Y."/>
        </authorList>
    </citation>
    <scope>NUCLEOTIDE SEQUENCE [LARGE SCALE GENOMIC DNA]</scope>
    <source>
        <strain evidence="1 2">ILA-1</strain>
    </source>
</reference>
<dbReference type="AlphaFoldDB" id="A0AAD0NQS6"/>
<organism evidence="1 2">
    <name type="scientific">Dietzia psychralcaliphila</name>
    <dbReference type="NCBI Taxonomy" id="139021"/>
    <lineage>
        <taxon>Bacteria</taxon>
        <taxon>Bacillati</taxon>
        <taxon>Actinomycetota</taxon>
        <taxon>Actinomycetes</taxon>
        <taxon>Mycobacteriales</taxon>
        <taxon>Dietziaceae</taxon>
        <taxon>Dietzia</taxon>
    </lineage>
</organism>